<evidence type="ECO:0000313" key="1">
    <source>
        <dbReference type="EMBL" id="GFO62913.1"/>
    </source>
</evidence>
<reference evidence="2" key="1">
    <citation type="submission" date="2020-06" db="EMBL/GenBank/DDBJ databases">
        <title>Draft genomic sequecing of Geomonas sp. Red736.</title>
        <authorList>
            <person name="Itoh H."/>
            <person name="Xu Z.X."/>
            <person name="Ushijima N."/>
            <person name="Masuda Y."/>
            <person name="Shiratori Y."/>
            <person name="Senoo K."/>
        </authorList>
    </citation>
    <scope>NUCLEOTIDE SEQUENCE [LARGE SCALE GENOMIC DNA]</scope>
    <source>
        <strain evidence="2">Red736</strain>
    </source>
</reference>
<organism evidence="1 2">
    <name type="scientific">Geomonas paludis</name>
    <dbReference type="NCBI Taxonomy" id="2740185"/>
    <lineage>
        <taxon>Bacteria</taxon>
        <taxon>Pseudomonadati</taxon>
        <taxon>Thermodesulfobacteriota</taxon>
        <taxon>Desulfuromonadia</taxon>
        <taxon>Geobacterales</taxon>
        <taxon>Geobacteraceae</taxon>
        <taxon>Geomonas</taxon>
    </lineage>
</organism>
<dbReference type="EMBL" id="BLXY01000001">
    <property type="protein sequence ID" value="GFO62913.1"/>
    <property type="molecule type" value="Genomic_DNA"/>
</dbReference>
<evidence type="ECO:0000313" key="2">
    <source>
        <dbReference type="Proteomes" id="UP000568888"/>
    </source>
</evidence>
<accession>A0A6V8MTG5</accession>
<protein>
    <submittedName>
        <fullName evidence="1">Uncharacterized protein</fullName>
    </submittedName>
</protein>
<comment type="caution">
    <text evidence="1">The sequence shown here is derived from an EMBL/GenBank/DDBJ whole genome shotgun (WGS) entry which is preliminary data.</text>
</comment>
<gene>
    <name evidence="1" type="ORF">GMPD_08320</name>
</gene>
<proteinExistence type="predicted"/>
<name>A0A6V8MTG5_9BACT</name>
<dbReference type="AlphaFoldDB" id="A0A6V8MTG5"/>
<dbReference type="Proteomes" id="UP000568888">
    <property type="component" value="Unassembled WGS sequence"/>
</dbReference>
<sequence length="81" mass="8407">MRERSAFPVAALQVHAGVPGKSKAAAAKLWFHGGSRDVAPCSERGGSRDGTKEQAVHGLSIPPGCIPFSALDAKKPGQNIE</sequence>